<dbReference type="Proteomes" id="UP000198211">
    <property type="component" value="Unassembled WGS sequence"/>
</dbReference>
<sequence length="187" mass="21595">MHVSESLVSKLRSIRRWYALFLSDGVVSDKQERKEKHTKWPPEMLKFVEAYVEDHPIFYIEELRDSISARFPLLKTTSTSTICSALNFDLNISRKVLCKAEREEIAAQIRIYKGNLLPLYSYAVQLVFPDKTSKDGRHAFRLCAWSCRNTKAIVPLSFRLGTLVRHGCVGCDWVYRMGVDGSNVFDR</sequence>
<comment type="caution">
    <text evidence="1">The sequence shown here is derived from an EMBL/GenBank/DDBJ whole genome shotgun (WGS) entry which is preliminary data.</text>
</comment>
<dbReference type="OrthoDB" id="119731at2759"/>
<organism evidence="1 2">
    <name type="scientific">Phytophthora megakarya</name>
    <dbReference type="NCBI Taxonomy" id="4795"/>
    <lineage>
        <taxon>Eukaryota</taxon>
        <taxon>Sar</taxon>
        <taxon>Stramenopiles</taxon>
        <taxon>Oomycota</taxon>
        <taxon>Peronosporomycetes</taxon>
        <taxon>Peronosporales</taxon>
        <taxon>Peronosporaceae</taxon>
        <taxon>Phytophthora</taxon>
    </lineage>
</organism>
<gene>
    <name evidence="1" type="ORF">PHMEG_00021243</name>
</gene>
<dbReference type="AlphaFoldDB" id="A0A225VN03"/>
<accession>A0A225VN03</accession>
<name>A0A225VN03_9STRA</name>
<keyword evidence="2" id="KW-1185">Reference proteome</keyword>
<proteinExistence type="predicted"/>
<evidence type="ECO:0000313" key="1">
    <source>
        <dbReference type="EMBL" id="OWZ06494.1"/>
    </source>
</evidence>
<reference evidence="2" key="1">
    <citation type="submission" date="2017-03" db="EMBL/GenBank/DDBJ databases">
        <title>Phytopthora megakarya and P. palmivora, two closely related causual agents of cacao black pod achieved similar genome size and gene model numbers by different mechanisms.</title>
        <authorList>
            <person name="Ali S."/>
            <person name="Shao J."/>
            <person name="Larry D.J."/>
            <person name="Kronmiller B."/>
            <person name="Shen D."/>
            <person name="Strem M.D."/>
            <person name="Melnick R.L."/>
            <person name="Guiltinan M.J."/>
            <person name="Tyler B.M."/>
            <person name="Meinhardt L.W."/>
            <person name="Bailey B.A."/>
        </authorList>
    </citation>
    <scope>NUCLEOTIDE SEQUENCE [LARGE SCALE GENOMIC DNA]</scope>
    <source>
        <strain evidence="2">zdho120</strain>
    </source>
</reference>
<dbReference type="EMBL" id="NBNE01003937">
    <property type="protein sequence ID" value="OWZ06494.1"/>
    <property type="molecule type" value="Genomic_DNA"/>
</dbReference>
<evidence type="ECO:0000313" key="2">
    <source>
        <dbReference type="Proteomes" id="UP000198211"/>
    </source>
</evidence>
<protein>
    <submittedName>
        <fullName evidence="1">Transposase</fullName>
    </submittedName>
</protein>